<dbReference type="Proteomes" id="UP001497453">
    <property type="component" value="Chromosome 1"/>
</dbReference>
<dbReference type="InterPro" id="IPR057776">
    <property type="entry name" value="UTP23_sensor"/>
</dbReference>
<evidence type="ECO:0000256" key="5">
    <source>
        <dbReference type="ARBA" id="ARBA00037300"/>
    </source>
</evidence>
<accession>A0ABP1CMS8</accession>
<feature type="region of interest" description="Disordered" evidence="7">
    <location>
        <begin position="164"/>
        <end position="269"/>
    </location>
</feature>
<protein>
    <recommendedName>
        <fullName evidence="8">UTP23 sensor motif region domain-containing protein</fullName>
    </recommendedName>
</protein>
<keyword evidence="3" id="KW-0698">rRNA processing</keyword>
<evidence type="ECO:0000256" key="6">
    <source>
        <dbReference type="ARBA" id="ARBA00038503"/>
    </source>
</evidence>
<sequence>MRQKRAKAYRKLMSLYSMSFGFRQPYQVLVDSEMCKAAINQKLDFAKQLSVVLQGDVKPMITQCCIHELYLQGKEHQPATDLAKTFERRKCNHREPIPGDDCLLDVVVVNETNKHRYVVATQSTALRSKLRETPAVPVVHINRSVTILEPPSEATLKSKELMEDEALRPSASETSRLAPKTVPEEPPKTKKRTGPKGPNPLSVKKKKPKESTPAKKHVDNTARVGEKRKHEESEGASAPVDLKMEAEASGHKRKRRRKGKSSEVTEAKT</sequence>
<keyword evidence="2" id="KW-0690">Ribosome biogenesis</keyword>
<dbReference type="Pfam" id="PF04900">
    <property type="entry name" value="Fcf1"/>
    <property type="match status" value="1"/>
</dbReference>
<evidence type="ECO:0000256" key="1">
    <source>
        <dbReference type="ARBA" id="ARBA00004604"/>
    </source>
</evidence>
<comment type="function">
    <text evidence="5">Involved in rRNA-processing and ribosome biogenesis.</text>
</comment>
<gene>
    <name evidence="9" type="ORF">GFSPODELE1_LOCUS990</name>
</gene>
<proteinExistence type="inferred from homology"/>
<dbReference type="Gene3D" id="3.40.50.1010">
    <property type="entry name" value="5'-nuclease"/>
    <property type="match status" value="1"/>
</dbReference>
<feature type="domain" description="UTP23 sensor motif region" evidence="8">
    <location>
        <begin position="189"/>
        <end position="207"/>
    </location>
</feature>
<evidence type="ECO:0000313" key="10">
    <source>
        <dbReference type="Proteomes" id="UP001497453"/>
    </source>
</evidence>
<organism evidence="9 10">
    <name type="scientific">Somion occarium</name>
    <dbReference type="NCBI Taxonomy" id="3059160"/>
    <lineage>
        <taxon>Eukaryota</taxon>
        <taxon>Fungi</taxon>
        <taxon>Dikarya</taxon>
        <taxon>Basidiomycota</taxon>
        <taxon>Agaricomycotina</taxon>
        <taxon>Agaricomycetes</taxon>
        <taxon>Polyporales</taxon>
        <taxon>Cerrenaceae</taxon>
        <taxon>Somion</taxon>
    </lineage>
</organism>
<comment type="similarity">
    <text evidence="6">Belongs to the UTP23/FCF1 family. UTP23 subfamily.</text>
</comment>
<dbReference type="InterPro" id="IPR006984">
    <property type="entry name" value="Fcf1/UTP23"/>
</dbReference>
<evidence type="ECO:0000256" key="4">
    <source>
        <dbReference type="ARBA" id="ARBA00023242"/>
    </source>
</evidence>
<evidence type="ECO:0000256" key="7">
    <source>
        <dbReference type="SAM" id="MobiDB-lite"/>
    </source>
</evidence>
<dbReference type="CDD" id="cd09865">
    <property type="entry name" value="PIN_ScUtp23p-like"/>
    <property type="match status" value="1"/>
</dbReference>
<evidence type="ECO:0000256" key="2">
    <source>
        <dbReference type="ARBA" id="ARBA00022517"/>
    </source>
</evidence>
<keyword evidence="4" id="KW-0539">Nucleus</keyword>
<dbReference type="PANTHER" id="PTHR12416">
    <property type="entry name" value="RRNA-PROCESSING PROTEIN UTP23 HOMOLOG"/>
    <property type="match status" value="1"/>
</dbReference>
<reference evidence="10" key="1">
    <citation type="submission" date="2024-04" db="EMBL/GenBank/DDBJ databases">
        <authorList>
            <person name="Shaw F."/>
            <person name="Minotto A."/>
        </authorList>
    </citation>
    <scope>NUCLEOTIDE SEQUENCE [LARGE SCALE GENOMIC DNA]</scope>
</reference>
<comment type="subcellular location">
    <subcellularLocation>
        <location evidence="1">Nucleus</location>
        <location evidence="1">Nucleolus</location>
    </subcellularLocation>
</comment>
<dbReference type="InterPro" id="IPR029060">
    <property type="entry name" value="PIN-like_dom_sf"/>
</dbReference>
<evidence type="ECO:0000256" key="3">
    <source>
        <dbReference type="ARBA" id="ARBA00022552"/>
    </source>
</evidence>
<evidence type="ECO:0000259" key="8">
    <source>
        <dbReference type="Pfam" id="PF24779"/>
    </source>
</evidence>
<name>A0ABP1CMS8_9APHY</name>
<keyword evidence="10" id="KW-1185">Reference proteome</keyword>
<dbReference type="SUPFAM" id="SSF88723">
    <property type="entry name" value="PIN domain-like"/>
    <property type="match status" value="1"/>
</dbReference>
<dbReference type="Pfam" id="PF24779">
    <property type="entry name" value="UTP23_sensor"/>
    <property type="match status" value="1"/>
</dbReference>
<dbReference type="EMBL" id="OZ037944">
    <property type="protein sequence ID" value="CAL1695998.1"/>
    <property type="molecule type" value="Genomic_DNA"/>
</dbReference>
<feature type="compositionally biased region" description="Basic and acidic residues" evidence="7">
    <location>
        <begin position="260"/>
        <end position="269"/>
    </location>
</feature>
<evidence type="ECO:0000313" key="9">
    <source>
        <dbReference type="EMBL" id="CAL1695998.1"/>
    </source>
</evidence>
<feature type="compositionally biased region" description="Basic and acidic residues" evidence="7">
    <location>
        <begin position="209"/>
        <end position="233"/>
    </location>
</feature>